<dbReference type="RefSeq" id="WP_207599344.1">
    <property type="nucleotide sequence ID" value="NZ_JAFNJU010000004.1"/>
</dbReference>
<keyword evidence="1" id="KW-0472">Membrane</keyword>
<dbReference type="AlphaFoldDB" id="A0A939HC15"/>
<evidence type="ECO:0000313" key="3">
    <source>
        <dbReference type="Proteomes" id="UP000664218"/>
    </source>
</evidence>
<dbReference type="EMBL" id="JAFNJU010000004">
    <property type="protein sequence ID" value="MBO1264830.1"/>
    <property type="molecule type" value="Genomic_DNA"/>
</dbReference>
<sequence length="161" mass="18140">MGCIYNEKVKRSAKPLVGLLIIFGVSLMMVSVLGTRAGLNEETKSTMDLVLAMFFLLAGYRVIAKTKEVYRYSIIADDLIIHRISGEKSHLVEKVKLSEIQALHNKRPGWNLIRLLRKNYSVNMMKLDCCCECSVEGTRKSFYFSPSPSMLNKISNALEAS</sequence>
<keyword evidence="1" id="KW-0812">Transmembrane</keyword>
<gene>
    <name evidence="2" type="ORF">J3A84_07280</name>
</gene>
<evidence type="ECO:0000313" key="2">
    <source>
        <dbReference type="EMBL" id="MBO1264830.1"/>
    </source>
</evidence>
<evidence type="ECO:0000256" key="1">
    <source>
        <dbReference type="SAM" id="Phobius"/>
    </source>
</evidence>
<protein>
    <submittedName>
        <fullName evidence="2">Uncharacterized protein</fullName>
    </submittedName>
</protein>
<comment type="caution">
    <text evidence="2">The sequence shown here is derived from an EMBL/GenBank/DDBJ whole genome shotgun (WGS) entry which is preliminary data.</text>
</comment>
<proteinExistence type="predicted"/>
<reference evidence="2" key="1">
    <citation type="submission" date="2021-03" db="EMBL/GenBank/DDBJ databases">
        <title>Proteiniclasticum marinus sp. nov., isolated from tidal flat sediment.</title>
        <authorList>
            <person name="Namirimu T."/>
            <person name="Yang J.-A."/>
            <person name="Yang S.-H."/>
            <person name="Kim Y.-J."/>
            <person name="Kwon K.K."/>
        </authorList>
    </citation>
    <scope>NUCLEOTIDE SEQUENCE</scope>
    <source>
        <strain evidence="2">SCR006</strain>
    </source>
</reference>
<organism evidence="2 3">
    <name type="scientific">Proteiniclasticum aestuarii</name>
    <dbReference type="NCBI Taxonomy" id="2817862"/>
    <lineage>
        <taxon>Bacteria</taxon>
        <taxon>Bacillati</taxon>
        <taxon>Bacillota</taxon>
        <taxon>Clostridia</taxon>
        <taxon>Eubacteriales</taxon>
        <taxon>Clostridiaceae</taxon>
        <taxon>Proteiniclasticum</taxon>
    </lineage>
</organism>
<feature type="transmembrane region" description="Helical" evidence="1">
    <location>
        <begin position="46"/>
        <end position="63"/>
    </location>
</feature>
<accession>A0A939HC15</accession>
<name>A0A939HC15_9CLOT</name>
<dbReference type="Proteomes" id="UP000664218">
    <property type="component" value="Unassembled WGS sequence"/>
</dbReference>
<feature type="transmembrane region" description="Helical" evidence="1">
    <location>
        <begin position="16"/>
        <end position="34"/>
    </location>
</feature>
<keyword evidence="1" id="KW-1133">Transmembrane helix</keyword>
<keyword evidence="3" id="KW-1185">Reference proteome</keyword>